<comment type="caution">
    <text evidence="1">The sequence shown here is derived from an EMBL/GenBank/DDBJ whole genome shotgun (WGS) entry which is preliminary data.</text>
</comment>
<dbReference type="EMBL" id="VHSH01000001">
    <property type="protein sequence ID" value="TQV83620.1"/>
    <property type="molecule type" value="Genomic_DNA"/>
</dbReference>
<dbReference type="SUPFAM" id="SSF55331">
    <property type="entry name" value="Tautomerase/MIF"/>
    <property type="match status" value="1"/>
</dbReference>
<evidence type="ECO:0000313" key="2">
    <source>
        <dbReference type="Proteomes" id="UP000315252"/>
    </source>
</evidence>
<organism evidence="1 2">
    <name type="scientific">Denitrobaculum tricleocarpae</name>
    <dbReference type="NCBI Taxonomy" id="2591009"/>
    <lineage>
        <taxon>Bacteria</taxon>
        <taxon>Pseudomonadati</taxon>
        <taxon>Pseudomonadota</taxon>
        <taxon>Alphaproteobacteria</taxon>
        <taxon>Rhodospirillales</taxon>
        <taxon>Rhodospirillaceae</taxon>
        <taxon>Denitrobaculum</taxon>
    </lineage>
</organism>
<dbReference type="RefSeq" id="WP_142894857.1">
    <property type="nucleotide sequence ID" value="NZ_ML660052.1"/>
</dbReference>
<dbReference type="AlphaFoldDB" id="A0A545U2B5"/>
<dbReference type="PANTHER" id="PTHR38460:SF1">
    <property type="entry name" value="TAUTOMERASE YOLI-RELATED"/>
    <property type="match status" value="1"/>
</dbReference>
<dbReference type="InterPro" id="IPR014347">
    <property type="entry name" value="Tautomerase/MIF_sf"/>
</dbReference>
<keyword evidence="2" id="KW-1185">Reference proteome</keyword>
<dbReference type="OrthoDB" id="9804765at2"/>
<dbReference type="Proteomes" id="UP000315252">
    <property type="component" value="Unassembled WGS sequence"/>
</dbReference>
<reference evidence="1 2" key="1">
    <citation type="submission" date="2019-06" db="EMBL/GenBank/DDBJ databases">
        <title>Whole genome sequence for Rhodospirillaceae sp. R148.</title>
        <authorList>
            <person name="Wang G."/>
        </authorList>
    </citation>
    <scope>NUCLEOTIDE SEQUENCE [LARGE SCALE GENOMIC DNA]</scope>
    <source>
        <strain evidence="1 2">R148</strain>
    </source>
</reference>
<proteinExistence type="predicted"/>
<evidence type="ECO:0000313" key="1">
    <source>
        <dbReference type="EMBL" id="TQV83620.1"/>
    </source>
</evidence>
<dbReference type="Pfam" id="PF14552">
    <property type="entry name" value="Tautomerase_2"/>
    <property type="match status" value="1"/>
</dbReference>
<protein>
    <submittedName>
        <fullName evidence="1">Tautomerase family protein</fullName>
    </submittedName>
</protein>
<sequence>MPFTRISLKKGKSPKYRRALMEQVYLAMRETIEIPENDRFATITELESENFNNSGDYAGIDRSEDVVFIEITLNAGRTVEKKKALYAEIAKRLTADPGVRPEDVVISLLEVSKENWSLGNGVAQYA</sequence>
<accession>A0A545U2B5</accession>
<gene>
    <name evidence="1" type="ORF">FKG95_03240</name>
</gene>
<dbReference type="Gene3D" id="3.30.429.10">
    <property type="entry name" value="Macrophage Migration Inhibitory Factor"/>
    <property type="match status" value="1"/>
</dbReference>
<name>A0A545U2B5_9PROT</name>
<dbReference type="PANTHER" id="PTHR38460">
    <property type="entry name" value="TAUTOMERASE YOLI-RELATED"/>
    <property type="match status" value="1"/>
</dbReference>
<dbReference type="InterPro" id="IPR037479">
    <property type="entry name" value="Tauto_MSAD"/>
</dbReference>